<name>A0A2P2R383_RHIMU</name>
<evidence type="ECO:0000313" key="1">
    <source>
        <dbReference type="EMBL" id="MBX73594.1"/>
    </source>
</evidence>
<sequence length="46" mass="5603">MKIQICFKEKVYMKRNPHNLSIEKKKTQKITHRLQQIPTHNLSKIE</sequence>
<dbReference type="EMBL" id="GGEC01093110">
    <property type="protein sequence ID" value="MBX73594.1"/>
    <property type="molecule type" value="Transcribed_RNA"/>
</dbReference>
<organism evidence="1">
    <name type="scientific">Rhizophora mucronata</name>
    <name type="common">Asiatic mangrove</name>
    <dbReference type="NCBI Taxonomy" id="61149"/>
    <lineage>
        <taxon>Eukaryota</taxon>
        <taxon>Viridiplantae</taxon>
        <taxon>Streptophyta</taxon>
        <taxon>Embryophyta</taxon>
        <taxon>Tracheophyta</taxon>
        <taxon>Spermatophyta</taxon>
        <taxon>Magnoliopsida</taxon>
        <taxon>eudicotyledons</taxon>
        <taxon>Gunneridae</taxon>
        <taxon>Pentapetalae</taxon>
        <taxon>rosids</taxon>
        <taxon>fabids</taxon>
        <taxon>Malpighiales</taxon>
        <taxon>Rhizophoraceae</taxon>
        <taxon>Rhizophora</taxon>
    </lineage>
</organism>
<accession>A0A2P2R383</accession>
<dbReference type="AlphaFoldDB" id="A0A2P2R383"/>
<reference evidence="1" key="1">
    <citation type="submission" date="2018-02" db="EMBL/GenBank/DDBJ databases">
        <title>Rhizophora mucronata_Transcriptome.</title>
        <authorList>
            <person name="Meera S.P."/>
            <person name="Sreeshan A."/>
            <person name="Augustine A."/>
        </authorList>
    </citation>
    <scope>NUCLEOTIDE SEQUENCE</scope>
    <source>
        <tissue evidence="1">Leaf</tissue>
    </source>
</reference>
<protein>
    <submittedName>
        <fullName evidence="1">Uncharacterized protein</fullName>
    </submittedName>
</protein>
<proteinExistence type="predicted"/>